<dbReference type="RefSeq" id="XP_003017086.1">
    <property type="nucleotide sequence ID" value="XM_003017040.1"/>
</dbReference>
<protein>
    <submittedName>
        <fullName evidence="1">Uncharacterized protein</fullName>
    </submittedName>
</protein>
<sequence length="169" mass="18267">MGRKIEDEAAESHIKQSCTAPDISPPVAVAIAAATALASSLALPICPGTRTHAVWTGVVVITNDQETNRREKSTGETDEEGQDGSSVRVELDLAACQIAAVLRGWLFLCIPFFFALLDGSWAGWPAGQSRSPATIRWKRALLAGDWRRKRNQKQTHALVAGRYSNRVAG</sequence>
<dbReference type="HOGENOM" id="CLU_1578120_0_0_1"/>
<dbReference type="EMBL" id="ABSU01000001">
    <property type="protein sequence ID" value="EFE36441.1"/>
    <property type="molecule type" value="Genomic_DNA"/>
</dbReference>
<dbReference type="KEGG" id="abe:ARB_03962"/>
<gene>
    <name evidence="1" type="ORF">ARB_03962</name>
</gene>
<organism evidence="1 2">
    <name type="scientific">Arthroderma benhamiae (strain ATCC MYA-4681 / CBS 112371)</name>
    <name type="common">Trichophyton mentagrophytes</name>
    <dbReference type="NCBI Taxonomy" id="663331"/>
    <lineage>
        <taxon>Eukaryota</taxon>
        <taxon>Fungi</taxon>
        <taxon>Dikarya</taxon>
        <taxon>Ascomycota</taxon>
        <taxon>Pezizomycotina</taxon>
        <taxon>Eurotiomycetes</taxon>
        <taxon>Eurotiomycetidae</taxon>
        <taxon>Onygenales</taxon>
        <taxon>Arthrodermataceae</taxon>
        <taxon>Trichophyton</taxon>
    </lineage>
</organism>
<evidence type="ECO:0000313" key="1">
    <source>
        <dbReference type="EMBL" id="EFE36441.1"/>
    </source>
</evidence>
<name>D4AKD6_ARTBC</name>
<keyword evidence="2" id="KW-1185">Reference proteome</keyword>
<dbReference type="Proteomes" id="UP000008866">
    <property type="component" value="Unassembled WGS sequence"/>
</dbReference>
<proteinExistence type="predicted"/>
<dbReference type="GeneID" id="9526887"/>
<dbReference type="AlphaFoldDB" id="D4AKD6"/>
<dbReference type="eggNOG" id="ENOG502T7A8">
    <property type="taxonomic scope" value="Eukaryota"/>
</dbReference>
<accession>D4AKD6</accession>
<reference evidence="2" key="1">
    <citation type="journal article" date="2011" name="Genome Biol.">
        <title>Comparative and functional genomics provide insights into the pathogenicity of dermatophytic fungi.</title>
        <authorList>
            <person name="Burmester A."/>
            <person name="Shelest E."/>
            <person name="Gloeckner G."/>
            <person name="Heddergott C."/>
            <person name="Schindler S."/>
            <person name="Staib P."/>
            <person name="Heidel A."/>
            <person name="Felder M."/>
            <person name="Petzold A."/>
            <person name="Szafranski K."/>
            <person name="Feuermann M."/>
            <person name="Pedruzzi I."/>
            <person name="Priebe S."/>
            <person name="Groth M."/>
            <person name="Winkler R."/>
            <person name="Li W."/>
            <person name="Kniemeyer O."/>
            <person name="Schroeckh V."/>
            <person name="Hertweck C."/>
            <person name="Hube B."/>
            <person name="White T.C."/>
            <person name="Platzer M."/>
            <person name="Guthke R."/>
            <person name="Heitman J."/>
            <person name="Woestemeyer J."/>
            <person name="Zipfel P.F."/>
            <person name="Monod M."/>
            <person name="Brakhage A.A."/>
        </authorList>
    </citation>
    <scope>NUCLEOTIDE SEQUENCE [LARGE SCALE GENOMIC DNA]</scope>
    <source>
        <strain evidence="2">ATCC MYA-4681 / CBS 112371</strain>
    </source>
</reference>
<comment type="caution">
    <text evidence="1">The sequence shown here is derived from an EMBL/GenBank/DDBJ whole genome shotgun (WGS) entry which is preliminary data.</text>
</comment>
<evidence type="ECO:0000313" key="2">
    <source>
        <dbReference type="Proteomes" id="UP000008866"/>
    </source>
</evidence>